<dbReference type="EMBL" id="JAGFNK010000001">
    <property type="protein sequence ID" value="KAI9513541.1"/>
    <property type="molecule type" value="Genomic_DNA"/>
</dbReference>
<evidence type="ECO:0000313" key="1">
    <source>
        <dbReference type="EMBL" id="KAI9513541.1"/>
    </source>
</evidence>
<dbReference type="Proteomes" id="UP001207468">
    <property type="component" value="Unassembled WGS sequence"/>
</dbReference>
<protein>
    <submittedName>
        <fullName evidence="1">Uncharacterized protein</fullName>
    </submittedName>
</protein>
<keyword evidence="2" id="KW-1185">Reference proteome</keyword>
<comment type="caution">
    <text evidence="1">The sequence shown here is derived from an EMBL/GenBank/DDBJ whole genome shotgun (WGS) entry which is preliminary data.</text>
</comment>
<organism evidence="1 2">
    <name type="scientific">Russula earlei</name>
    <dbReference type="NCBI Taxonomy" id="71964"/>
    <lineage>
        <taxon>Eukaryota</taxon>
        <taxon>Fungi</taxon>
        <taxon>Dikarya</taxon>
        <taxon>Basidiomycota</taxon>
        <taxon>Agaricomycotina</taxon>
        <taxon>Agaricomycetes</taxon>
        <taxon>Russulales</taxon>
        <taxon>Russulaceae</taxon>
        <taxon>Russula</taxon>
    </lineage>
</organism>
<proteinExistence type="predicted"/>
<accession>A0ACC0UQQ5</accession>
<gene>
    <name evidence="1" type="ORF">F5148DRAFT_1156407</name>
</gene>
<evidence type="ECO:0000313" key="2">
    <source>
        <dbReference type="Proteomes" id="UP001207468"/>
    </source>
</evidence>
<reference evidence="1" key="1">
    <citation type="submission" date="2021-03" db="EMBL/GenBank/DDBJ databases">
        <title>Evolutionary priming and transition to the ectomycorrhizal habit in an iconic lineage of mushroom-forming fungi: is preadaptation a requirement?</title>
        <authorList>
            <consortium name="DOE Joint Genome Institute"/>
            <person name="Looney B.P."/>
            <person name="Miyauchi S."/>
            <person name="Morin E."/>
            <person name="Drula E."/>
            <person name="Courty P.E."/>
            <person name="Chicoki N."/>
            <person name="Fauchery L."/>
            <person name="Kohler A."/>
            <person name="Kuo A."/>
            <person name="LaButti K."/>
            <person name="Pangilinan J."/>
            <person name="Lipzen A."/>
            <person name="Riley R."/>
            <person name="Andreopoulos W."/>
            <person name="He G."/>
            <person name="Johnson J."/>
            <person name="Barry K.W."/>
            <person name="Grigoriev I.V."/>
            <person name="Nagy L."/>
            <person name="Hibbett D."/>
            <person name="Henrissat B."/>
            <person name="Matheny P.B."/>
            <person name="Labbe J."/>
            <person name="Martin A.F."/>
        </authorList>
    </citation>
    <scope>NUCLEOTIDE SEQUENCE</scope>
    <source>
        <strain evidence="1">BPL698</strain>
    </source>
</reference>
<sequence>MHKCPIYTSLDDVSLISPSPVLLLCCMMSTANIKYPPAAHPYHNKADHQPVITNVQPRGGATMTVDPENAREGKAERLRGGCIPCPDGSVCWIIPIPCCCCC</sequence>
<name>A0ACC0UQQ5_9AGAM</name>